<evidence type="ECO:0000313" key="10">
    <source>
        <dbReference type="Proteomes" id="UP001144397"/>
    </source>
</evidence>
<evidence type="ECO:0000313" key="11">
    <source>
        <dbReference type="Proteomes" id="UP001245370"/>
    </source>
</evidence>
<feature type="transmembrane region" description="Helical" evidence="7">
    <location>
        <begin position="415"/>
        <end position="434"/>
    </location>
</feature>
<evidence type="ECO:0000256" key="4">
    <source>
        <dbReference type="ARBA" id="ARBA00022692"/>
    </source>
</evidence>
<evidence type="ECO:0000313" key="9">
    <source>
        <dbReference type="EMBL" id="MDR6333333.1"/>
    </source>
</evidence>
<evidence type="ECO:0000256" key="3">
    <source>
        <dbReference type="ARBA" id="ARBA00022448"/>
    </source>
</evidence>
<dbReference type="GO" id="GO:0005886">
    <property type="term" value="C:plasma membrane"/>
    <property type="evidence" value="ECO:0007669"/>
    <property type="project" value="TreeGrafter"/>
</dbReference>
<comment type="caution">
    <text evidence="8">The sequence shown here is derived from an EMBL/GenBank/DDBJ whole genome shotgun (WGS) entry which is preliminary data.</text>
</comment>
<keyword evidence="3" id="KW-0813">Transport</keyword>
<keyword evidence="6 7" id="KW-0472">Membrane</keyword>
<dbReference type="Proteomes" id="UP001245370">
    <property type="component" value="Unassembled WGS sequence"/>
</dbReference>
<dbReference type="NCBIfam" id="NF037981">
    <property type="entry name" value="NCS2_1"/>
    <property type="match status" value="1"/>
</dbReference>
<keyword evidence="11" id="KW-1185">Reference proteome</keyword>
<reference evidence="8" key="1">
    <citation type="submission" date="2022-12" db="EMBL/GenBank/DDBJ databases">
        <title>Reference genome sequencing for broad-spectrum identification of bacterial and archaeal isolates by mass spectrometry.</title>
        <authorList>
            <person name="Sekiguchi Y."/>
            <person name="Tourlousse D.M."/>
        </authorList>
    </citation>
    <scope>NUCLEOTIDE SEQUENCE</scope>
    <source>
        <strain evidence="8">301</strain>
    </source>
</reference>
<proteinExistence type="inferred from homology"/>
<evidence type="ECO:0000256" key="2">
    <source>
        <dbReference type="ARBA" id="ARBA00008821"/>
    </source>
</evidence>
<sequence length="601" mass="63303">MLEPAAPEGAPRPARRARLTHLLDRFFPDSRRGTRTGRRPPSLVYGLDDKVPPAALIPLAAQHAMLAVTFLIYPVLAATEAKLPADQISAMVSACAMSIGVATIIQCMRTRFGSGYLAVHIPAPGAIPLAVQALALGGLGLMATTTLLVGIAQLFIARLVRPLRVLLPPEVCGVAVSMLGVSLASPALRRALGLDHGPMVEENAVLSSLATVGIIVAITVFAPRRLKLFAVFAGASIGWIVALSLGAGRPEAPDAIAAAPLLALPTLTLPSFQFAPALFPLMALLVVMNLVDVLSVTVSLEKMNDADWRRAHMPAAQRAVTACGIGNILNGLTSGFQSGLSSSSVGLAFATQSTARVIGFTAGIMIFAIAFVPKAIVALTLIPSPVIGGILLYTSAYLVVAGMDLVTSRRLSERRVFVVGLSVLAGLSVALLPITRQLPLMLQPLFSTPLTVGALSAIMLNLLFRIGIAQEAVEEVPEGAHAFPFVRDFLENQGDNWGARRDVIAAAIPTVAQALELVADSGIAEGPIELRARFDESHLDVSVVYDGIVMEAPKERPSPEALLGDAQEQASFAAYMLTHLSDHVSFGRTGGRARIMVRFDH</sequence>
<evidence type="ECO:0000256" key="1">
    <source>
        <dbReference type="ARBA" id="ARBA00004141"/>
    </source>
</evidence>
<dbReference type="PANTHER" id="PTHR42810:SF2">
    <property type="entry name" value="PURINE PERMEASE C1399.01C-RELATED"/>
    <property type="match status" value="1"/>
</dbReference>
<feature type="transmembrane region" description="Helical" evidence="7">
    <location>
        <begin position="55"/>
        <end position="76"/>
    </location>
</feature>
<reference evidence="9 11" key="2">
    <citation type="submission" date="2023-07" db="EMBL/GenBank/DDBJ databases">
        <title>Genomic Encyclopedia of Type Strains, Phase IV (KMG-IV): sequencing the most valuable type-strain genomes for metagenomic binning, comparative biology and taxonomic classification.</title>
        <authorList>
            <person name="Goeker M."/>
        </authorList>
    </citation>
    <scope>NUCLEOTIDE SEQUENCE [LARGE SCALE GENOMIC DNA]</scope>
    <source>
        <strain evidence="9 11">DSM 338</strain>
    </source>
</reference>
<feature type="transmembrane region" description="Helical" evidence="7">
    <location>
        <begin position="277"/>
        <end position="300"/>
    </location>
</feature>
<evidence type="ECO:0000256" key="7">
    <source>
        <dbReference type="SAM" id="Phobius"/>
    </source>
</evidence>
<feature type="transmembrane region" description="Helical" evidence="7">
    <location>
        <begin position="228"/>
        <end position="247"/>
    </location>
</feature>
<dbReference type="InterPro" id="IPR006043">
    <property type="entry name" value="NCS2"/>
</dbReference>
<dbReference type="GO" id="GO:0042907">
    <property type="term" value="F:xanthine transmembrane transporter activity"/>
    <property type="evidence" value="ECO:0007669"/>
    <property type="project" value="TreeGrafter"/>
</dbReference>
<gene>
    <name evidence="9" type="ORF">GGQ86_001797</name>
    <name evidence="8" type="ORF">XFLAVUS301_12820</name>
</gene>
<feature type="transmembrane region" description="Helical" evidence="7">
    <location>
        <begin position="163"/>
        <end position="184"/>
    </location>
</feature>
<evidence type="ECO:0000256" key="5">
    <source>
        <dbReference type="ARBA" id="ARBA00022989"/>
    </source>
</evidence>
<feature type="transmembrane region" description="Helical" evidence="7">
    <location>
        <begin position="204"/>
        <end position="221"/>
    </location>
</feature>
<comment type="similarity">
    <text evidence="2">Belongs to the nucleobase:cation symporter-2 (NCS2) (TC 2.A.40) family.</text>
</comment>
<feature type="transmembrane region" description="Helical" evidence="7">
    <location>
        <begin position="382"/>
        <end position="403"/>
    </location>
</feature>
<feature type="transmembrane region" description="Helical" evidence="7">
    <location>
        <begin position="357"/>
        <end position="376"/>
    </location>
</feature>
<keyword evidence="5 7" id="KW-1133">Transmembrane helix</keyword>
<dbReference type="EMBL" id="BSDO01000001">
    <property type="protein sequence ID" value="GLI21608.1"/>
    <property type="molecule type" value="Genomic_DNA"/>
</dbReference>
<dbReference type="Proteomes" id="UP001144397">
    <property type="component" value="Unassembled WGS sequence"/>
</dbReference>
<comment type="subcellular location">
    <subcellularLocation>
        <location evidence="1">Membrane</location>
        <topology evidence="1">Multi-pass membrane protein</topology>
    </subcellularLocation>
</comment>
<dbReference type="AlphaFoldDB" id="A0A9W6CPM3"/>
<feature type="transmembrane region" description="Helical" evidence="7">
    <location>
        <begin position="88"/>
        <end position="106"/>
    </location>
</feature>
<feature type="transmembrane region" description="Helical" evidence="7">
    <location>
        <begin position="446"/>
        <end position="464"/>
    </location>
</feature>
<dbReference type="Pfam" id="PF00860">
    <property type="entry name" value="Xan_ur_permease"/>
    <property type="match status" value="1"/>
</dbReference>
<organism evidence="8 10">
    <name type="scientific">Xanthobacter flavus</name>
    <dbReference type="NCBI Taxonomy" id="281"/>
    <lineage>
        <taxon>Bacteria</taxon>
        <taxon>Pseudomonadati</taxon>
        <taxon>Pseudomonadota</taxon>
        <taxon>Alphaproteobacteria</taxon>
        <taxon>Hyphomicrobiales</taxon>
        <taxon>Xanthobacteraceae</taxon>
        <taxon>Xanthobacter</taxon>
    </lineage>
</organism>
<dbReference type="GeneID" id="95762076"/>
<keyword evidence="4 7" id="KW-0812">Transmembrane</keyword>
<evidence type="ECO:0000313" key="8">
    <source>
        <dbReference type="EMBL" id="GLI21608.1"/>
    </source>
</evidence>
<dbReference type="PANTHER" id="PTHR42810">
    <property type="entry name" value="PURINE PERMEASE C1399.01C-RELATED"/>
    <property type="match status" value="1"/>
</dbReference>
<feature type="transmembrane region" description="Helical" evidence="7">
    <location>
        <begin position="126"/>
        <end position="151"/>
    </location>
</feature>
<name>A0A9W6CPM3_XANFL</name>
<protein>
    <submittedName>
        <fullName evidence="9">Xanthine/uracil permease</fullName>
    </submittedName>
</protein>
<evidence type="ECO:0000256" key="6">
    <source>
        <dbReference type="ARBA" id="ARBA00023136"/>
    </source>
</evidence>
<dbReference type="RefSeq" id="WP_281806252.1">
    <property type="nucleotide sequence ID" value="NZ_BSDO01000001.1"/>
</dbReference>
<accession>A0A9W6CPM3</accession>
<dbReference type="EMBL" id="JAVDPY010000002">
    <property type="protein sequence ID" value="MDR6333333.1"/>
    <property type="molecule type" value="Genomic_DNA"/>
</dbReference>